<dbReference type="SUPFAM" id="SSF140736">
    <property type="entry name" value="Rv1873-like"/>
    <property type="match status" value="1"/>
</dbReference>
<protein>
    <submittedName>
        <fullName evidence="1">DUF1810 domain-containing protein</fullName>
    </submittedName>
</protein>
<dbReference type="OrthoDB" id="9801870at2"/>
<dbReference type="RefSeq" id="WP_125242587.1">
    <property type="nucleotide sequence ID" value="NZ_RSED01000004.1"/>
</dbReference>
<dbReference type="InterPro" id="IPR036287">
    <property type="entry name" value="Rv1873-like_sf"/>
</dbReference>
<gene>
    <name evidence="1" type="ORF">EIP75_07095</name>
</gene>
<dbReference type="EMBL" id="RSED01000004">
    <property type="protein sequence ID" value="RRS05370.1"/>
    <property type="molecule type" value="Genomic_DNA"/>
</dbReference>
<dbReference type="Gene3D" id="1.25.40.380">
    <property type="entry name" value="Protein of unknown function DUF1810"/>
    <property type="match status" value="1"/>
</dbReference>
<evidence type="ECO:0000313" key="1">
    <source>
        <dbReference type="EMBL" id="RRS05370.1"/>
    </source>
</evidence>
<dbReference type="PIRSF" id="PIRSF008546">
    <property type="entry name" value="UCP008546"/>
    <property type="match status" value="1"/>
</dbReference>
<dbReference type="AlphaFoldDB" id="A0A3R8U5X4"/>
<dbReference type="InterPro" id="IPR014937">
    <property type="entry name" value="DUF1810"/>
</dbReference>
<proteinExistence type="predicted"/>
<name>A0A3R8U5X4_9BURK</name>
<evidence type="ECO:0000313" key="2">
    <source>
        <dbReference type="Proteomes" id="UP000269265"/>
    </source>
</evidence>
<reference evidence="1 2" key="1">
    <citation type="submission" date="2018-12" db="EMBL/GenBank/DDBJ databases">
        <title>The whole draft genome of Aquabacterium sp. SJQ9.</title>
        <authorList>
            <person name="Sun L."/>
            <person name="Gao X."/>
            <person name="Chen W."/>
            <person name="Huang K."/>
        </authorList>
    </citation>
    <scope>NUCLEOTIDE SEQUENCE [LARGE SCALE GENOMIC DNA]</scope>
    <source>
        <strain evidence="1 2">SJQ9</strain>
    </source>
</reference>
<dbReference type="Pfam" id="PF08837">
    <property type="entry name" value="DUF1810"/>
    <property type="match status" value="1"/>
</dbReference>
<dbReference type="Proteomes" id="UP000269265">
    <property type="component" value="Unassembled WGS sequence"/>
</dbReference>
<accession>A0A3R8U5X4</accession>
<organism evidence="1 2">
    <name type="scientific">Aquabacterium soli</name>
    <dbReference type="NCBI Taxonomy" id="2493092"/>
    <lineage>
        <taxon>Bacteria</taxon>
        <taxon>Pseudomonadati</taxon>
        <taxon>Pseudomonadota</taxon>
        <taxon>Betaproteobacteria</taxon>
        <taxon>Burkholderiales</taxon>
        <taxon>Aquabacterium</taxon>
    </lineage>
</organism>
<comment type="caution">
    <text evidence="1">The sequence shown here is derived from an EMBL/GenBank/DDBJ whole genome shotgun (WGS) entry which is preliminary data.</text>
</comment>
<sequence length="150" mass="16642">MVGNQGLQRFIDAQAPVIDAALAELRAGHKRGHWMWFVFPQLRGLGRSDMARRYGIADLSEARAYLQHPVLGARLRDAATSLLLLHDDQSAHDILGSPDDLKLRSSMTLFELADAGSPAPTVFAEVLRRFYSDVRDDMTLQLLTKQRGAG</sequence>
<keyword evidence="2" id="KW-1185">Reference proteome</keyword>